<dbReference type="GO" id="GO:0006508">
    <property type="term" value="P:proteolysis"/>
    <property type="evidence" value="ECO:0007669"/>
    <property type="project" value="InterPro"/>
</dbReference>
<dbReference type="OrthoDB" id="9795979at2"/>
<dbReference type="EMBL" id="OANT01000002">
    <property type="protein sequence ID" value="SNX43847.1"/>
    <property type="molecule type" value="Genomic_DNA"/>
</dbReference>
<reference evidence="3" key="1">
    <citation type="submission" date="2016-09" db="EMBL/GenBank/DDBJ databases">
        <authorList>
            <person name="Varghese N."/>
            <person name="Submissions S."/>
        </authorList>
    </citation>
    <scope>NUCLEOTIDE SEQUENCE [LARGE SCALE GENOMIC DNA]</scope>
    <source>
        <strain evidence="3">ANC 4466</strain>
    </source>
</reference>
<evidence type="ECO:0000259" key="1">
    <source>
        <dbReference type="Pfam" id="PF00768"/>
    </source>
</evidence>
<dbReference type="InterPro" id="IPR012338">
    <property type="entry name" value="Beta-lactam/transpept-like"/>
</dbReference>
<dbReference type="AlphaFoldDB" id="A0A240E513"/>
<dbReference type="SUPFAM" id="SSF56601">
    <property type="entry name" value="beta-lactamase/transpeptidase-like"/>
    <property type="match status" value="1"/>
</dbReference>
<name>A0A240E513_9GAMM</name>
<dbReference type="InterPro" id="IPR001967">
    <property type="entry name" value="Peptidase_S11_N"/>
</dbReference>
<proteinExistence type="predicted"/>
<dbReference type="Proteomes" id="UP000219042">
    <property type="component" value="Unassembled WGS sequence"/>
</dbReference>
<dbReference type="Pfam" id="PF00768">
    <property type="entry name" value="Peptidase_S11"/>
    <property type="match status" value="1"/>
</dbReference>
<dbReference type="GO" id="GO:0009002">
    <property type="term" value="F:serine-type D-Ala-D-Ala carboxypeptidase activity"/>
    <property type="evidence" value="ECO:0007669"/>
    <property type="project" value="InterPro"/>
</dbReference>
<accession>A0A240E513</accession>
<evidence type="ECO:0000313" key="2">
    <source>
        <dbReference type="EMBL" id="SNX43847.1"/>
    </source>
</evidence>
<keyword evidence="3" id="KW-1185">Reference proteome</keyword>
<gene>
    <name evidence="2" type="ORF">SAMN05421731_1023</name>
</gene>
<feature type="domain" description="Peptidase S11 D-alanyl-D-alanine carboxypeptidase A N-terminal" evidence="1">
    <location>
        <begin position="37"/>
        <end position="214"/>
    </location>
</feature>
<dbReference type="Gene3D" id="3.40.710.10">
    <property type="entry name" value="DD-peptidase/beta-lactamase superfamily"/>
    <property type="match status" value="1"/>
</dbReference>
<organism evidence="2 3">
    <name type="scientific">Acinetobacter puyangensis</name>
    <dbReference type="NCBI Taxonomy" id="1096779"/>
    <lineage>
        <taxon>Bacteria</taxon>
        <taxon>Pseudomonadati</taxon>
        <taxon>Pseudomonadota</taxon>
        <taxon>Gammaproteobacteria</taxon>
        <taxon>Moraxellales</taxon>
        <taxon>Moraxellaceae</taxon>
        <taxon>Acinetobacter</taxon>
    </lineage>
</organism>
<keyword evidence="2" id="KW-0378">Hydrolase</keyword>
<protein>
    <submittedName>
        <fullName evidence="2">D-alanyl-D-alanine carboxypeptidase</fullName>
    </submittedName>
</protein>
<evidence type="ECO:0000313" key="3">
    <source>
        <dbReference type="Proteomes" id="UP000219042"/>
    </source>
</evidence>
<keyword evidence="2" id="KW-0121">Carboxypeptidase</keyword>
<sequence length="262" mass="30623">MINKMIENFAFINEQLNQKLKGKNIIIKIFDDNPITIFRKNIEHKVVPASTIKIFLLDVILKQNVDLQYYIEIMEDDIVKGSGNNLVVGDSYKIEDLIKNLMISSSNTSAKVLSRYLSENHDILYLNVINEINKKKGMLNTNLVNEHGLANRNQYTTIYDLSLFMDEKINDHYLLEFMNINEYEFYSKNDREVKIKNTFLNMENNIILGRKTGTLVPNVYNIILFFEINYFKGYIIDFYNESAYDRKKDVELVVNLLKSIGA</sequence>
<dbReference type="RefSeq" id="WP_097078145.1">
    <property type="nucleotide sequence ID" value="NZ_BAABHT010000010.1"/>
</dbReference>
<keyword evidence="2" id="KW-0645">Protease</keyword>